<reference evidence="8" key="1">
    <citation type="submission" date="2018-08" db="EMBL/GenBank/DDBJ databases">
        <title>Thalassotalea euphylliae genome.</title>
        <authorList>
            <person name="Summers S."/>
            <person name="Rice S.A."/>
            <person name="Freckelton M.L."/>
            <person name="Nedved B.T."/>
            <person name="Hadfield M.G."/>
        </authorList>
    </citation>
    <scope>NUCLEOTIDE SEQUENCE [LARGE SCALE GENOMIC DNA]</scope>
    <source>
        <strain evidence="8">H3</strain>
    </source>
</reference>
<dbReference type="GO" id="GO:0004252">
    <property type="term" value="F:serine-type endopeptidase activity"/>
    <property type="evidence" value="ECO:0007669"/>
    <property type="project" value="InterPro"/>
</dbReference>
<keyword evidence="8" id="KW-1185">Reference proteome</keyword>
<organism evidence="7 8">
    <name type="scientific">Thalassotalea euphylliae</name>
    <dbReference type="NCBI Taxonomy" id="1655234"/>
    <lineage>
        <taxon>Bacteria</taxon>
        <taxon>Pseudomonadati</taxon>
        <taxon>Pseudomonadota</taxon>
        <taxon>Gammaproteobacteria</taxon>
        <taxon>Alteromonadales</taxon>
        <taxon>Colwelliaceae</taxon>
        <taxon>Thalassotalea</taxon>
    </lineage>
</organism>
<name>A0A3E0U743_9GAMM</name>
<evidence type="ECO:0000256" key="1">
    <source>
        <dbReference type="ARBA" id="ARBA00004141"/>
    </source>
</evidence>
<feature type="domain" description="Peptidase S54 rhomboid" evidence="6">
    <location>
        <begin position="42"/>
        <end position="181"/>
    </location>
</feature>
<dbReference type="InterPro" id="IPR022764">
    <property type="entry name" value="Peptidase_S54_rhomboid_dom"/>
</dbReference>
<evidence type="ECO:0000256" key="3">
    <source>
        <dbReference type="ARBA" id="ARBA00022989"/>
    </source>
</evidence>
<dbReference type="EMBL" id="QUOT01000001">
    <property type="protein sequence ID" value="REL32554.1"/>
    <property type="molecule type" value="Genomic_DNA"/>
</dbReference>
<dbReference type="InterPro" id="IPR023826">
    <property type="entry name" value="Rhom-like_SP_proteobac"/>
</dbReference>
<comment type="caution">
    <text evidence="7">The sequence shown here is derived from an EMBL/GenBank/DDBJ whole genome shotgun (WGS) entry which is preliminary data.</text>
</comment>
<sequence length="196" mass="21970">MDRSTWQQLAGSLLIIAAILIAYLFEQHVANFDFYRSAIHGGEYWRLFTGHLFHTNGIHLLLNIAGLALITALHRHFYCVSLYAALIIFSMLFISLYLLVFGDLSHYVGLSGVLHSLFAWGALKDVENNEKTGIFLFLGLWVKVMMEQTQGASDHIATLIDASVAIDAHLSGAIAGTLFFALSYFAHYLKKFNKRV</sequence>
<dbReference type="Pfam" id="PF01694">
    <property type="entry name" value="Rhomboid"/>
    <property type="match status" value="1"/>
</dbReference>
<dbReference type="Proteomes" id="UP000256899">
    <property type="component" value="Unassembled WGS sequence"/>
</dbReference>
<accession>A0A3E0U743</accession>
<evidence type="ECO:0000259" key="6">
    <source>
        <dbReference type="Pfam" id="PF01694"/>
    </source>
</evidence>
<dbReference type="NCBIfam" id="TIGR03902">
    <property type="entry name" value="rhom_GG_sort"/>
    <property type="match status" value="1"/>
</dbReference>
<comment type="subcellular location">
    <subcellularLocation>
        <location evidence="1">Membrane</location>
        <topology evidence="1">Multi-pass membrane protein</topology>
    </subcellularLocation>
</comment>
<keyword evidence="3 5" id="KW-1133">Transmembrane helix</keyword>
<proteinExistence type="predicted"/>
<dbReference type="GO" id="GO:0016020">
    <property type="term" value="C:membrane"/>
    <property type="evidence" value="ECO:0007669"/>
    <property type="project" value="UniProtKB-SubCell"/>
</dbReference>
<protein>
    <submittedName>
        <fullName evidence="7">Rhombosortase</fullName>
        <ecNumber evidence="7">3.4.21.-</ecNumber>
    </submittedName>
</protein>
<evidence type="ECO:0000256" key="5">
    <source>
        <dbReference type="SAM" id="Phobius"/>
    </source>
</evidence>
<evidence type="ECO:0000313" key="7">
    <source>
        <dbReference type="EMBL" id="REL32554.1"/>
    </source>
</evidence>
<dbReference type="EC" id="3.4.21.-" evidence="7"/>
<evidence type="ECO:0000256" key="2">
    <source>
        <dbReference type="ARBA" id="ARBA00022692"/>
    </source>
</evidence>
<dbReference type="InterPro" id="IPR035952">
    <property type="entry name" value="Rhomboid-like_sf"/>
</dbReference>
<gene>
    <name evidence="7" type="primary">rrtA</name>
    <name evidence="7" type="ORF">DXX94_00700</name>
</gene>
<feature type="transmembrane region" description="Helical" evidence="5">
    <location>
        <begin position="168"/>
        <end position="189"/>
    </location>
</feature>
<keyword evidence="2 5" id="KW-0812">Transmembrane</keyword>
<evidence type="ECO:0000256" key="4">
    <source>
        <dbReference type="ARBA" id="ARBA00023136"/>
    </source>
</evidence>
<evidence type="ECO:0000313" key="8">
    <source>
        <dbReference type="Proteomes" id="UP000256899"/>
    </source>
</evidence>
<keyword evidence="4 5" id="KW-0472">Membrane</keyword>
<feature type="transmembrane region" description="Helical" evidence="5">
    <location>
        <begin position="9"/>
        <end position="25"/>
    </location>
</feature>
<feature type="transmembrane region" description="Helical" evidence="5">
    <location>
        <begin position="77"/>
        <end position="100"/>
    </location>
</feature>
<dbReference type="Gene3D" id="1.20.1540.10">
    <property type="entry name" value="Rhomboid-like"/>
    <property type="match status" value="1"/>
</dbReference>
<feature type="transmembrane region" description="Helical" evidence="5">
    <location>
        <begin position="45"/>
        <end position="70"/>
    </location>
</feature>
<keyword evidence="7" id="KW-0378">Hydrolase</keyword>
<dbReference type="AlphaFoldDB" id="A0A3E0U743"/>
<dbReference type="SUPFAM" id="SSF144091">
    <property type="entry name" value="Rhomboid-like"/>
    <property type="match status" value="1"/>
</dbReference>